<dbReference type="Proteomes" id="UP000223982">
    <property type="component" value="Unassembled WGS sequence"/>
</dbReference>
<keyword evidence="2" id="KW-0812">Transmembrane</keyword>
<comment type="caution">
    <text evidence="6">The sequence shown here is derived from an EMBL/GenBank/DDBJ whole genome shotgun (WGS) entry which is preliminary data.</text>
</comment>
<comment type="subcellular location">
    <subcellularLocation>
        <location evidence="1">Cell membrane</location>
        <topology evidence="1">Multi-pass membrane protein</topology>
    </subcellularLocation>
</comment>
<evidence type="ECO:0000256" key="3">
    <source>
        <dbReference type="ARBA" id="ARBA00022989"/>
    </source>
</evidence>
<evidence type="ECO:0000313" key="5">
    <source>
        <dbReference type="EMBL" id="PGF33826.1"/>
    </source>
</evidence>
<evidence type="ECO:0000256" key="1">
    <source>
        <dbReference type="ARBA" id="ARBA00004651"/>
    </source>
</evidence>
<accession>A0AA44U2X8</accession>
<dbReference type="EMBL" id="MVCE01000003">
    <property type="protein sequence ID" value="PGF33826.1"/>
    <property type="molecule type" value="Genomic_DNA"/>
</dbReference>
<dbReference type="RefSeq" id="WP_002514526.1">
    <property type="nucleotide sequence ID" value="NZ_AP019664.1"/>
</dbReference>
<keyword evidence="3" id="KW-1133">Transmembrane helix</keyword>
<dbReference type="AlphaFoldDB" id="A0AA44U2X8"/>
<dbReference type="Gene3D" id="1.20.1560.10">
    <property type="entry name" value="ABC transporter type 1, transmembrane domain"/>
    <property type="match status" value="1"/>
</dbReference>
<dbReference type="GO" id="GO:0005886">
    <property type="term" value="C:plasma membrane"/>
    <property type="evidence" value="ECO:0007669"/>
    <property type="project" value="UniProtKB-SubCell"/>
</dbReference>
<dbReference type="Proteomes" id="UP000226191">
    <property type="component" value="Unassembled WGS sequence"/>
</dbReference>
<dbReference type="SUPFAM" id="SSF90123">
    <property type="entry name" value="ABC transporter transmembrane region"/>
    <property type="match status" value="1"/>
</dbReference>
<organism evidence="6 7">
    <name type="scientific">Cutibacterium acnes</name>
    <name type="common">Propionibacterium acnes</name>
    <dbReference type="NCBI Taxonomy" id="1747"/>
    <lineage>
        <taxon>Bacteria</taxon>
        <taxon>Bacillati</taxon>
        <taxon>Actinomycetota</taxon>
        <taxon>Actinomycetes</taxon>
        <taxon>Propionibacteriales</taxon>
        <taxon>Propionibacteriaceae</taxon>
        <taxon>Cutibacterium</taxon>
    </lineage>
</organism>
<keyword evidence="4" id="KW-0472">Membrane</keyword>
<dbReference type="EMBL" id="LKVB01000010">
    <property type="protein sequence ID" value="PHJ26400.1"/>
    <property type="molecule type" value="Genomic_DNA"/>
</dbReference>
<name>A0AA44U2X8_CUTAC</name>
<evidence type="ECO:0000256" key="4">
    <source>
        <dbReference type="ARBA" id="ARBA00023136"/>
    </source>
</evidence>
<reference evidence="6 7" key="2">
    <citation type="submission" date="2017-02" db="EMBL/GenBank/DDBJ databases">
        <title>Prevalence of linear plasmids in Propionibacterium acnes isolates obtained from cancerous prostatic tissue.</title>
        <authorList>
            <person name="Davidsson S."/>
            <person name="Bruggemann H."/>
        </authorList>
    </citation>
    <scope>NUCLEOTIDE SEQUENCE [LARGE SCALE GENOMIC DNA]</scope>
    <source>
        <strain evidence="6 7">09-9</strain>
    </source>
</reference>
<dbReference type="GeneID" id="92858028"/>
<evidence type="ECO:0000313" key="8">
    <source>
        <dbReference type="Proteomes" id="UP000226191"/>
    </source>
</evidence>
<proteinExistence type="predicted"/>
<dbReference type="InterPro" id="IPR036640">
    <property type="entry name" value="ABC1_TM_sf"/>
</dbReference>
<reference evidence="5 8" key="1">
    <citation type="submission" date="2017-02" db="EMBL/GenBank/DDBJ databases">
        <title>Prevalence of linear plasmids in Cutibacterium acnes isolates obtained from cancerous prostatic tissue.</title>
        <authorList>
            <person name="Davidsson S."/>
            <person name="Bruggemann H."/>
        </authorList>
    </citation>
    <scope>NUCLEOTIDE SEQUENCE [LARGE SCALE GENOMIC DNA]</scope>
    <source>
        <strain evidence="5 8">11-78</strain>
    </source>
</reference>
<sequence>MGPTAACPPSSPHRHRCHAAACHGLATGPHLLASLFFVSPLVKWFSAESSRTFRKVRNASAQVIIQLSETMTGIEAVQAYYREPRNQEIFT</sequence>
<dbReference type="GO" id="GO:0005524">
    <property type="term" value="F:ATP binding"/>
    <property type="evidence" value="ECO:0007669"/>
    <property type="project" value="InterPro"/>
</dbReference>
<evidence type="ECO:0000256" key="2">
    <source>
        <dbReference type="ARBA" id="ARBA00022692"/>
    </source>
</evidence>
<evidence type="ECO:0000313" key="7">
    <source>
        <dbReference type="Proteomes" id="UP000223982"/>
    </source>
</evidence>
<gene>
    <name evidence="6" type="ORF">APS60_10725</name>
    <name evidence="5" type="ORF">B1B09_07905</name>
</gene>
<dbReference type="KEGG" id="cacn:RN83_10715"/>
<evidence type="ECO:0000313" key="6">
    <source>
        <dbReference type="EMBL" id="PHJ26400.1"/>
    </source>
</evidence>
<protein>
    <submittedName>
        <fullName evidence="6">ABC transporter permease</fullName>
    </submittedName>
</protein>